<dbReference type="Proteomes" id="UP000095333">
    <property type="component" value="Unassembled WGS sequence"/>
</dbReference>
<dbReference type="InterPro" id="IPR049311">
    <property type="entry name" value="GIY_YIG_cat"/>
</dbReference>
<organism evidence="3 4">
    <name type="scientific">Phocaeicola vulgatus</name>
    <name type="common">Bacteroides vulgatus</name>
    <dbReference type="NCBI Taxonomy" id="821"/>
    <lineage>
        <taxon>Bacteria</taxon>
        <taxon>Pseudomonadati</taxon>
        <taxon>Bacteroidota</taxon>
        <taxon>Bacteroidia</taxon>
        <taxon>Bacteroidales</taxon>
        <taxon>Bacteroidaceae</taxon>
        <taxon>Phocaeicola</taxon>
    </lineage>
</organism>
<evidence type="ECO:0000256" key="1">
    <source>
        <dbReference type="SAM" id="Phobius"/>
    </source>
</evidence>
<feature type="domain" description="GIY-YIG catalytic" evidence="2">
    <location>
        <begin position="37"/>
        <end position="191"/>
    </location>
</feature>
<accession>A0A174N273</accession>
<protein>
    <recommendedName>
        <fullName evidence="2">GIY-YIG catalytic domain-containing protein</fullName>
    </recommendedName>
</protein>
<proteinExistence type="predicted"/>
<feature type="transmembrane region" description="Helical" evidence="1">
    <location>
        <begin position="261"/>
        <end position="278"/>
    </location>
</feature>
<dbReference type="AlphaFoldDB" id="A0A174N273"/>
<keyword evidence="1" id="KW-1133">Transmembrane helix</keyword>
<name>A0A174N273_PHOVU</name>
<evidence type="ECO:0000313" key="3">
    <source>
        <dbReference type="EMBL" id="CUP41451.1"/>
    </source>
</evidence>
<evidence type="ECO:0000313" key="4">
    <source>
        <dbReference type="Proteomes" id="UP000095333"/>
    </source>
</evidence>
<dbReference type="EMBL" id="CYZI01000050">
    <property type="protein sequence ID" value="CUP41451.1"/>
    <property type="molecule type" value="Genomic_DNA"/>
</dbReference>
<dbReference type="Pfam" id="PF20815">
    <property type="entry name" value="GIY_YIG_2"/>
    <property type="match status" value="1"/>
</dbReference>
<keyword evidence="1" id="KW-0812">Transmembrane</keyword>
<sequence>MGSQAAIYETNNMISQDEFSLFDPQKTRASVLPDKPGNYIIVLRSTSSLPIKVQISTTPILTSFQHKKEKYNVVYVGKSSKSLRIRDYKQHFTGTAGNSTIRKSLGCLLGFKLIPRDINSPQNGKTTFDEFDERTLTEWMKDNLLLFYYANNDYANVEKELIRTYNPPLNLQGNFNKTNLDFRKELSTLRSCTSAKQAPIPNNQLKLNAYPQQMQCSNCGINLTIDEGLKNEEYIKCLSCGCIIQNPIYIQNKKNKERRQWIAVLIFLVVVIIFNISSREYSTSSKGNNRIENYGSNKGPSQTKAMAGVRVYLKRHYLKDPDSYEGISWEAFGIYNKDNNTYFALHKYRAKNSYGGYVVEEKLFVLDSDGNVIKVVDDMNEVINGY</sequence>
<gene>
    <name evidence="3" type="ORF">ERS852457_04056</name>
</gene>
<keyword evidence="1" id="KW-0472">Membrane</keyword>
<evidence type="ECO:0000259" key="2">
    <source>
        <dbReference type="Pfam" id="PF20815"/>
    </source>
</evidence>
<reference evidence="3 4" key="1">
    <citation type="submission" date="2015-09" db="EMBL/GenBank/DDBJ databases">
        <authorList>
            <consortium name="Pathogen Informatics"/>
        </authorList>
    </citation>
    <scope>NUCLEOTIDE SEQUENCE [LARGE SCALE GENOMIC DNA]</scope>
    <source>
        <strain evidence="3 4">2789STDY5834842</strain>
    </source>
</reference>